<proteinExistence type="predicted"/>
<name>A0A3P3WAV8_9FLAO</name>
<evidence type="ECO:0000313" key="4">
    <source>
        <dbReference type="EMBL" id="RRJ91487.1"/>
    </source>
</evidence>
<feature type="signal peptide" evidence="2">
    <location>
        <begin position="1"/>
        <end position="19"/>
    </location>
</feature>
<dbReference type="PANTHER" id="PTHR35580">
    <property type="entry name" value="CELL SURFACE GLYCOPROTEIN (S-LAYER PROTEIN)-LIKE PROTEIN"/>
    <property type="match status" value="1"/>
</dbReference>
<sequence>MKKIITILTITFFNLTSFAQPYQWQWAKAGGGQNKLYADIIYNDIYGDVHYHEEVVALKNTSDNNTYLLSHVGYGNTNYAGTSFATYHQVSTTGYRSNIFLSKVDCEGNYLWHKIFGGGDGENITRSMGIDTSDNVYVAMRVWNNGYHDSLANIAGTAFALPVHFDSNSIMDPIPRNWGGVTLPNVISPAHKKLALIKYDNEGHFKWLRMPQSDSLMLNTSRAFDYGVTVEPNGTTHWLVSMGNGSHLDGTINISGLAQYEQQLYILKYDSNGNSLGYLSVPFRPNTEGYHPKMINFTYDPLTQQYYFTSWRDSPYDDEYSTIINNQIYQTSILICFNVTGQVLWTKTANNASSAIVEGVLVDEQSNVYVSGRGTSSTVLPNGSNGPLNGNFGGYQFTNTLSRQSFVIKFNAQGNLLWGSNADGTAGDGLGGSGSESTRSMTINGDELAVGTGFYNNTWGAYGITGQPVGSFTDPILIRLNKNTGVPVGGHRIQGPNGFREGLTAVETDKDGNYIVGGYIRNYLFTNGDGYVDPIVGQLMKATQGGGTDFFIAKLAKNTCNYANTDAFTKFSLKVYPNPTTANVYFETTENLTTYEVYNILGQRLLSNSFNGDNSISLEAFAPGTYFIKVTTQQNTQATVKVIKS</sequence>
<evidence type="ECO:0000313" key="5">
    <source>
        <dbReference type="Proteomes" id="UP000275719"/>
    </source>
</evidence>
<gene>
    <name evidence="4" type="ORF">EG240_05635</name>
</gene>
<protein>
    <submittedName>
        <fullName evidence="4">T9SS C-terminal target domain-containing protein</fullName>
    </submittedName>
</protein>
<dbReference type="OrthoDB" id="5381604at2"/>
<dbReference type="AlphaFoldDB" id="A0A3P3WAV8"/>
<reference evidence="4 5" key="1">
    <citation type="submission" date="2018-11" db="EMBL/GenBank/DDBJ databases">
        <title>Flavobacterium sp. nov., YIM 102701-2 draft genome.</title>
        <authorList>
            <person name="Li G."/>
            <person name="Jiang Y."/>
        </authorList>
    </citation>
    <scope>NUCLEOTIDE SEQUENCE [LARGE SCALE GENOMIC DNA]</scope>
    <source>
        <strain evidence="4 5">YIM 102701-2</strain>
    </source>
</reference>
<dbReference type="InterPro" id="IPR026444">
    <property type="entry name" value="Secre_tail"/>
</dbReference>
<dbReference type="RefSeq" id="WP_125018348.1">
    <property type="nucleotide sequence ID" value="NZ_RQVQ01000010.1"/>
</dbReference>
<dbReference type="NCBIfam" id="TIGR04183">
    <property type="entry name" value="Por_Secre_tail"/>
    <property type="match status" value="1"/>
</dbReference>
<evidence type="ECO:0000256" key="1">
    <source>
        <dbReference type="ARBA" id="ARBA00022729"/>
    </source>
</evidence>
<dbReference type="Pfam" id="PF18962">
    <property type="entry name" value="Por_Secre_tail"/>
    <property type="match status" value="1"/>
</dbReference>
<dbReference type="InterPro" id="IPR052918">
    <property type="entry name" value="Motility_Chemotaxis_Reg"/>
</dbReference>
<dbReference type="PANTHER" id="PTHR35580:SF1">
    <property type="entry name" value="PHYTASE-LIKE DOMAIN-CONTAINING PROTEIN"/>
    <property type="match status" value="1"/>
</dbReference>
<evidence type="ECO:0000256" key="2">
    <source>
        <dbReference type="SAM" id="SignalP"/>
    </source>
</evidence>
<dbReference type="EMBL" id="RQVQ01000010">
    <property type="protein sequence ID" value="RRJ91487.1"/>
    <property type="molecule type" value="Genomic_DNA"/>
</dbReference>
<accession>A0A3P3WAV8</accession>
<organism evidence="4 5">
    <name type="scientific">Paenimyroides tangerinum</name>
    <dbReference type="NCBI Taxonomy" id="2488728"/>
    <lineage>
        <taxon>Bacteria</taxon>
        <taxon>Pseudomonadati</taxon>
        <taxon>Bacteroidota</taxon>
        <taxon>Flavobacteriia</taxon>
        <taxon>Flavobacteriales</taxon>
        <taxon>Flavobacteriaceae</taxon>
        <taxon>Paenimyroides</taxon>
    </lineage>
</organism>
<evidence type="ECO:0000259" key="3">
    <source>
        <dbReference type="Pfam" id="PF18962"/>
    </source>
</evidence>
<keyword evidence="5" id="KW-1185">Reference proteome</keyword>
<feature type="chain" id="PRO_5018074916" evidence="2">
    <location>
        <begin position="20"/>
        <end position="645"/>
    </location>
</feature>
<keyword evidence="1 2" id="KW-0732">Signal</keyword>
<comment type="caution">
    <text evidence="4">The sequence shown here is derived from an EMBL/GenBank/DDBJ whole genome shotgun (WGS) entry which is preliminary data.</text>
</comment>
<feature type="domain" description="Secretion system C-terminal sorting" evidence="3">
    <location>
        <begin position="575"/>
        <end position="642"/>
    </location>
</feature>
<dbReference type="Proteomes" id="UP000275719">
    <property type="component" value="Unassembled WGS sequence"/>
</dbReference>